<evidence type="ECO:0000259" key="5">
    <source>
        <dbReference type="PROSITE" id="PS50931"/>
    </source>
</evidence>
<dbReference type="Proteomes" id="UP000324324">
    <property type="component" value="Unassembled WGS sequence"/>
</dbReference>
<dbReference type="InterPro" id="IPR036390">
    <property type="entry name" value="WH_DNA-bd_sf"/>
</dbReference>
<reference evidence="6 7" key="1">
    <citation type="submission" date="2019-09" db="EMBL/GenBank/DDBJ databases">
        <title>Isolation of a novel species in the genus Cupriavidus from patients with sepsis using whole genome sequencing.</title>
        <authorList>
            <person name="Kweon O.J."/>
            <person name="Lee M.-K."/>
        </authorList>
    </citation>
    <scope>NUCLEOTIDE SEQUENCE [LARGE SCALE GENOMIC DNA]</scope>
    <source>
        <strain evidence="6 7">MKL-01</strain>
    </source>
</reference>
<dbReference type="SUPFAM" id="SSF53850">
    <property type="entry name" value="Periplasmic binding protein-like II"/>
    <property type="match status" value="1"/>
</dbReference>
<dbReference type="Pfam" id="PF03466">
    <property type="entry name" value="LysR_substrate"/>
    <property type="match status" value="1"/>
</dbReference>
<dbReference type="RefSeq" id="WP_150083575.1">
    <property type="nucleotide sequence ID" value="NZ_VWRN01000035.1"/>
</dbReference>
<evidence type="ECO:0000313" key="7">
    <source>
        <dbReference type="Proteomes" id="UP000324324"/>
    </source>
</evidence>
<dbReference type="PANTHER" id="PTHR30537:SF72">
    <property type="entry name" value="LYSR FAMILY TRANSCRIPTIONAL REGULATOR"/>
    <property type="match status" value="1"/>
</dbReference>
<dbReference type="InterPro" id="IPR005119">
    <property type="entry name" value="LysR_subst-bd"/>
</dbReference>
<dbReference type="AlphaFoldDB" id="A0A5M8AM67"/>
<keyword evidence="2" id="KW-0805">Transcription regulation</keyword>
<sequence>MDRFDALQLFTRIVELGSFSGAANALNIPRATATHAIKELEARLGARLLERTTRQVRPTLDGQAFYERSKRVLAELENAETSLSSHATDPRGTLRLDLHGTHAAMIILPRIGEFHQRYPHIELAISSGDRLVDLIGEGIDCVVRAGVPRESSLVARRLANLAEVICASPSYLDRHGMLRHPGELAQHQGVGFFARNHDYRYPFTVRVDGEVVEYQPRGWITVSDAECYTQAGLAGCGLIQVPRFRIEDHLRTGRLVQVLADWPCPELPVSVMYTSQRQLAPRVRVFVDWVSALYEERFGPVRAGASSRRRAS</sequence>
<evidence type="ECO:0000256" key="4">
    <source>
        <dbReference type="ARBA" id="ARBA00023163"/>
    </source>
</evidence>
<evidence type="ECO:0000313" key="6">
    <source>
        <dbReference type="EMBL" id="KAA6123176.1"/>
    </source>
</evidence>
<dbReference type="InterPro" id="IPR036388">
    <property type="entry name" value="WH-like_DNA-bd_sf"/>
</dbReference>
<dbReference type="Gene3D" id="1.10.10.10">
    <property type="entry name" value="Winged helix-like DNA-binding domain superfamily/Winged helix DNA-binding domain"/>
    <property type="match status" value="1"/>
</dbReference>
<dbReference type="CDD" id="cd08472">
    <property type="entry name" value="PBP2_CrgA_like_3"/>
    <property type="match status" value="1"/>
</dbReference>
<dbReference type="Gene3D" id="3.40.190.290">
    <property type="match status" value="1"/>
</dbReference>
<dbReference type="FunFam" id="1.10.10.10:FF:000001">
    <property type="entry name" value="LysR family transcriptional regulator"/>
    <property type="match status" value="1"/>
</dbReference>
<dbReference type="GO" id="GO:0006351">
    <property type="term" value="P:DNA-templated transcription"/>
    <property type="evidence" value="ECO:0007669"/>
    <property type="project" value="TreeGrafter"/>
</dbReference>
<protein>
    <submittedName>
        <fullName evidence="6">LysR family transcriptional regulator</fullName>
    </submittedName>
</protein>
<keyword evidence="3" id="KW-0238">DNA-binding</keyword>
<feature type="domain" description="HTH lysR-type" evidence="5">
    <location>
        <begin position="1"/>
        <end position="59"/>
    </location>
</feature>
<evidence type="ECO:0000256" key="2">
    <source>
        <dbReference type="ARBA" id="ARBA00023015"/>
    </source>
</evidence>
<dbReference type="PANTHER" id="PTHR30537">
    <property type="entry name" value="HTH-TYPE TRANSCRIPTIONAL REGULATOR"/>
    <property type="match status" value="1"/>
</dbReference>
<dbReference type="InterPro" id="IPR058163">
    <property type="entry name" value="LysR-type_TF_proteobact-type"/>
</dbReference>
<proteinExistence type="inferred from homology"/>
<comment type="caution">
    <text evidence="6">The sequence shown here is derived from an EMBL/GenBank/DDBJ whole genome shotgun (WGS) entry which is preliminary data.</text>
</comment>
<evidence type="ECO:0000256" key="1">
    <source>
        <dbReference type="ARBA" id="ARBA00009437"/>
    </source>
</evidence>
<dbReference type="InterPro" id="IPR000847">
    <property type="entry name" value="LysR_HTH_N"/>
</dbReference>
<dbReference type="PROSITE" id="PS50931">
    <property type="entry name" value="HTH_LYSR"/>
    <property type="match status" value="1"/>
</dbReference>
<dbReference type="GO" id="GO:0003700">
    <property type="term" value="F:DNA-binding transcription factor activity"/>
    <property type="evidence" value="ECO:0007669"/>
    <property type="project" value="InterPro"/>
</dbReference>
<dbReference type="EMBL" id="VWRN01000035">
    <property type="protein sequence ID" value="KAA6123176.1"/>
    <property type="molecule type" value="Genomic_DNA"/>
</dbReference>
<name>A0A5M8AM67_9BURK</name>
<accession>A0A5M8AM67</accession>
<comment type="similarity">
    <text evidence="1">Belongs to the LysR transcriptional regulatory family.</text>
</comment>
<evidence type="ECO:0000256" key="3">
    <source>
        <dbReference type="ARBA" id="ARBA00023125"/>
    </source>
</evidence>
<keyword evidence="4" id="KW-0804">Transcription</keyword>
<dbReference type="Pfam" id="PF00126">
    <property type="entry name" value="HTH_1"/>
    <property type="match status" value="1"/>
</dbReference>
<gene>
    <name evidence="6" type="ORF">F1599_14440</name>
</gene>
<organism evidence="6 7">
    <name type="scientific">Cupriavidus cauae</name>
    <dbReference type="NCBI Taxonomy" id="2608999"/>
    <lineage>
        <taxon>Bacteria</taxon>
        <taxon>Pseudomonadati</taxon>
        <taxon>Pseudomonadota</taxon>
        <taxon>Betaproteobacteria</taxon>
        <taxon>Burkholderiales</taxon>
        <taxon>Burkholderiaceae</taxon>
        <taxon>Cupriavidus</taxon>
    </lineage>
</organism>
<dbReference type="GO" id="GO:0043565">
    <property type="term" value="F:sequence-specific DNA binding"/>
    <property type="evidence" value="ECO:0007669"/>
    <property type="project" value="TreeGrafter"/>
</dbReference>
<dbReference type="SUPFAM" id="SSF46785">
    <property type="entry name" value="Winged helix' DNA-binding domain"/>
    <property type="match status" value="1"/>
</dbReference>
<keyword evidence="7" id="KW-1185">Reference proteome</keyword>